<dbReference type="RefSeq" id="WP_092310373.1">
    <property type="nucleotide sequence ID" value="NZ_FNTJ01000001.1"/>
</dbReference>
<organism evidence="2 3">
    <name type="scientific">Pseudomonas saponiphila</name>
    <dbReference type="NCBI Taxonomy" id="556534"/>
    <lineage>
        <taxon>Bacteria</taxon>
        <taxon>Pseudomonadati</taxon>
        <taxon>Pseudomonadota</taxon>
        <taxon>Gammaproteobacteria</taxon>
        <taxon>Pseudomonadales</taxon>
        <taxon>Pseudomonadaceae</taxon>
        <taxon>Pseudomonas</taxon>
    </lineage>
</organism>
<proteinExistence type="predicted"/>
<evidence type="ECO:0000313" key="2">
    <source>
        <dbReference type="EMBL" id="SEB51649.1"/>
    </source>
</evidence>
<evidence type="ECO:0000259" key="1">
    <source>
        <dbReference type="Pfam" id="PF12680"/>
    </source>
</evidence>
<feature type="domain" description="SnoaL-like" evidence="1">
    <location>
        <begin position="12"/>
        <end position="112"/>
    </location>
</feature>
<dbReference type="EMBL" id="FNTJ01000001">
    <property type="protein sequence ID" value="SEB51649.1"/>
    <property type="molecule type" value="Genomic_DNA"/>
</dbReference>
<dbReference type="InterPro" id="IPR032710">
    <property type="entry name" value="NTF2-like_dom_sf"/>
</dbReference>
<dbReference type="SUPFAM" id="SSF54427">
    <property type="entry name" value="NTF2-like"/>
    <property type="match status" value="1"/>
</dbReference>
<dbReference type="AlphaFoldDB" id="A0A1H4JZB2"/>
<keyword evidence="3" id="KW-1185">Reference proteome</keyword>
<protein>
    <submittedName>
        <fullName evidence="2">SnoaL-like domain-containing protein</fullName>
    </submittedName>
</protein>
<sequence length="141" mass="16782">MSDFLERFARDFASLDKHNLQRLDQLYSEDIQFTDPLHEVNGLPRLRHYFAELYSNVSELRFDFHGIDTCGEGQGYLRWTMSYRHPRLRGGQLIRVAGCSHLHWRDDKVYRHRDYFDAGALLYEHLPLIGTVISWLKRRLG</sequence>
<reference evidence="3" key="1">
    <citation type="submission" date="2016-10" db="EMBL/GenBank/DDBJ databases">
        <authorList>
            <person name="Varghese N."/>
            <person name="Submissions S."/>
        </authorList>
    </citation>
    <scope>NUCLEOTIDE SEQUENCE [LARGE SCALE GENOMIC DNA]</scope>
    <source>
        <strain evidence="3">DSM 9751</strain>
    </source>
</reference>
<dbReference type="InterPro" id="IPR037401">
    <property type="entry name" value="SnoaL-like"/>
</dbReference>
<evidence type="ECO:0000313" key="3">
    <source>
        <dbReference type="Proteomes" id="UP000198982"/>
    </source>
</evidence>
<accession>A0A1H4JZB2</accession>
<gene>
    <name evidence="2" type="ORF">SAMN05216178_0914</name>
</gene>
<name>A0A1H4JZB2_9PSED</name>
<dbReference type="Gene3D" id="3.10.450.50">
    <property type="match status" value="1"/>
</dbReference>
<dbReference type="Pfam" id="PF12680">
    <property type="entry name" value="SnoaL_2"/>
    <property type="match status" value="1"/>
</dbReference>
<dbReference type="Proteomes" id="UP000198982">
    <property type="component" value="Unassembled WGS sequence"/>
</dbReference>